<dbReference type="PROSITE" id="PS51208">
    <property type="entry name" value="AUTOTRANSPORTER"/>
    <property type="match status" value="1"/>
</dbReference>
<feature type="transmembrane region" description="Helical" evidence="2">
    <location>
        <begin position="41"/>
        <end position="60"/>
    </location>
</feature>
<evidence type="ECO:0000256" key="2">
    <source>
        <dbReference type="SAM" id="Phobius"/>
    </source>
</evidence>
<accession>A0A5E4WEY7</accession>
<dbReference type="Pfam" id="PF13018">
    <property type="entry name" value="ESPR"/>
    <property type="match status" value="1"/>
</dbReference>
<keyword evidence="2" id="KW-0812">Transmembrane</keyword>
<dbReference type="Gene3D" id="2.40.128.130">
    <property type="entry name" value="Autotransporter beta-domain"/>
    <property type="match status" value="1"/>
</dbReference>
<feature type="region of interest" description="Disordered" evidence="1">
    <location>
        <begin position="1562"/>
        <end position="1606"/>
    </location>
</feature>
<keyword evidence="2" id="KW-1133">Transmembrane helix</keyword>
<dbReference type="OrthoDB" id="5760545at2"/>
<evidence type="ECO:0000259" key="3">
    <source>
        <dbReference type="PROSITE" id="PS51208"/>
    </source>
</evidence>
<sequence>MNHIYRVVWSASLGMYQVASEVASGHGGKSRSVDRRRARKAAAVAAVAVASMNAGAVFAVPGPVATMDGVTQLFSGSPDTITSPNWAFDGTNLTISGALPATFATITGGLGTISNAGSMSGAYALSFSAAANVSLVENTGSINAGSNSGSYNSGVIGTFVNRGSVTTGTFAGIGNGGQMTRFENTGTITGFFQGLNNQGTLTEAINSGSIGATAGYGVLNQSQLGTLSNSGRISGIFGVAAVKGSAPNPLLGTLLNSGTIAGTEKGISNNGTAITTIENLGGGQITGTDTIIGIGLSNASAVSGTDYRGTIGAINNAGTISGGLYGIYNTDSIGTINNLASGLITGPTAAISNQSTDAMIGQINNAGTIAGSILYYGSQALSIAGATGTAFGTLTGFGGSVVGTLASPLADVHFNGGNLLLNDIVDLGNARTAFNDASVLQVNQPIYIFGNYAQGANATLQLGVGNGAVTTGNVGLDAGYGYLKVTGNTTVAPGSTIALQSLGYNFAAGQRFVVIDTAGSATYNEGTLRYVVNGYPYLSGSGASLPVSGHQDLVVTVTAPFVGAMGGTDTLVAGTPSSSPNWAYDGTNLSIAGTSFATITGNMGTLSNSGTLTGAYALSTSSAGNIGLVENDGVIAATSNTSSGLYNGGTIGTLVNRGSVSTAAYGGVSNGGTITRFENSGTVTGALQGLNNSNTLTSVFNSGTIQAANAYGVLNSAQLGALTNTGLISGYYGLISSKTGLANATLGTLTNSGTITGSNKGVLNSNAYLGTLDNQVGGQILATGGLTADVAAVSNVASSTIGLIKNAGTIWGAYYGIYNDAAVGTINNLAGGVIKGIGGAISNQAPTASIGQINNAGTIAGWIINRSQNNLYISGATDGTFGTLTGFGPTYSSTIVSTNADVHFNGGKLVVDDHFDLANTRTAYNDSSVLQINNVLRVAGNYSQAAAGTLQIGVANGALATGSMLTDVGYGRLLVSGNTYIAPGSSIALQSLGYNFAAGQRYVVIDTAGSAIYNEGTLRYAVNGYPSLAASGAKVGNGSNTDLVVTIFAPANIGTIAGTWPLTPGTATGTPDWAYDGANLTISGTTYGSINGSLGTLTNNGTLTGTSALSVGTNGGSIDRVENNGLIHATGATDSAIYNGGVIGTLLNKSTLLSANMAGVNSVTALTRLENSGQITGGRFGVINAGVLTSVVNTGTISAAPTASTIVGLANTGQIGSINNSGLISGYTGLMLLPSGNVSPRTTLDTLTNSGTVVGQFAGVGNYGGSIGTINNLAGGSIKATDTSYSTGINNDWGTANGVSTGGTIGQINNAGTLTAGYYGIYNANSIGVINNLSGGLITGLGGAISNQSVSSSIGQINNAGTIAGWIINRSPNDLRIAGATDGTFGTITSFGPTYGGTIVSTNADVRFNGGNLVVGNNFDLAGTRTAYNEASVLQINKAIQVSGNYAQSAGATLQIGVASNAVTTGDPATDSGYGRLVVSGNTTLAAGSSVALQSLGYNFAAGQRYVVIDTAGTANYNASSLVYRVNGSTTLDASGAEVANGSHKNLVVTLANGTGANNGSGNGGINNGGNTGNSGNSGNAGGTGSNPEAGNGNNGGLPAFDPRTNATIASAPNATSALRGLLGYTGVSDPQLLNLFNATLGSLSDRSADSANRVGKQLAPAQNARAAGAATFGSMNLVNSHVNGLRVAQAGGTGVATGDSAANWGVWGQAFGGHSSQNARENVDGYSANYGGLLVGADRAFGDRVRAGGAFQFSRTVINNDGSTSGNQTSVNGYGLIGYAAYTGEPWYVNLTGSVVLQRYNSTRLVSMQGFSGAANGNFNGQQYATSAEFGWPLALGRAIVTPLASITYSYLNQNSYTETGGNGTALSVSSAGSSSVRSALGAKIAMPFETSSGTWTPELGLRWVHEYNRTRQTTGASFAADPTGQTGFTTVGATPVSDLAEMSLGVTLMRANNLSASVRYDLQVGSGFVSHTGIVRVQQRF</sequence>
<dbReference type="SUPFAM" id="SSF103515">
    <property type="entry name" value="Autotransporter"/>
    <property type="match status" value="1"/>
</dbReference>
<proteinExistence type="predicted"/>
<dbReference type="SMART" id="SM00869">
    <property type="entry name" value="Autotransporter"/>
    <property type="match status" value="1"/>
</dbReference>
<evidence type="ECO:0000313" key="5">
    <source>
        <dbReference type="Proteomes" id="UP000343335"/>
    </source>
</evidence>
<keyword evidence="2" id="KW-0472">Membrane</keyword>
<feature type="domain" description="Autotransporter" evidence="3">
    <location>
        <begin position="1700"/>
        <end position="1983"/>
    </location>
</feature>
<gene>
    <name evidence="4" type="ORF">PCO31010_03302</name>
</gene>
<dbReference type="InterPro" id="IPR024973">
    <property type="entry name" value="ESPR"/>
</dbReference>
<evidence type="ECO:0000313" key="4">
    <source>
        <dbReference type="EMBL" id="VVE23667.1"/>
    </source>
</evidence>
<dbReference type="RefSeq" id="WP_150665166.1">
    <property type="nucleotide sequence ID" value="NZ_CABPSA010000005.1"/>
</dbReference>
<dbReference type="InterPro" id="IPR036709">
    <property type="entry name" value="Autotransporte_beta_dom_sf"/>
</dbReference>
<name>A0A5E4WEY7_9BURK</name>
<feature type="compositionally biased region" description="Gly residues" evidence="1">
    <location>
        <begin position="1562"/>
        <end position="1573"/>
    </location>
</feature>
<dbReference type="EMBL" id="CABPSA010000005">
    <property type="protein sequence ID" value="VVE23667.1"/>
    <property type="molecule type" value="Genomic_DNA"/>
</dbReference>
<dbReference type="Pfam" id="PF03797">
    <property type="entry name" value="Autotransporter"/>
    <property type="match status" value="1"/>
</dbReference>
<protein>
    <submittedName>
        <fullName evidence="4">Hemagglutinin-related protein</fullName>
    </submittedName>
</protein>
<evidence type="ECO:0000256" key="1">
    <source>
        <dbReference type="SAM" id="MobiDB-lite"/>
    </source>
</evidence>
<reference evidence="4 5" key="1">
    <citation type="submission" date="2019-08" db="EMBL/GenBank/DDBJ databases">
        <authorList>
            <person name="Peeters C."/>
        </authorList>
    </citation>
    <scope>NUCLEOTIDE SEQUENCE [LARGE SCALE GENOMIC DNA]</scope>
    <source>
        <strain evidence="4 5">LMG 31010</strain>
    </source>
</reference>
<dbReference type="InterPro" id="IPR005546">
    <property type="entry name" value="Autotransporte_beta"/>
</dbReference>
<dbReference type="Proteomes" id="UP000343335">
    <property type="component" value="Unassembled WGS sequence"/>
</dbReference>
<organism evidence="4 5">
    <name type="scientific">Pandoraea commovens</name>
    <dbReference type="NCBI Taxonomy" id="2508289"/>
    <lineage>
        <taxon>Bacteria</taxon>
        <taxon>Pseudomonadati</taxon>
        <taxon>Pseudomonadota</taxon>
        <taxon>Betaproteobacteria</taxon>
        <taxon>Burkholderiales</taxon>
        <taxon>Burkholderiaceae</taxon>
        <taxon>Pandoraea</taxon>
    </lineage>
</organism>